<dbReference type="Pfam" id="PF01292">
    <property type="entry name" value="Ni_hydr_CYTB"/>
    <property type="match status" value="1"/>
</dbReference>
<keyword evidence="7" id="KW-0479">Metal-binding</keyword>
<dbReference type="PANTHER" id="PTHR30529">
    <property type="entry name" value="CYTOCHROME B561"/>
    <property type="match status" value="1"/>
</dbReference>
<dbReference type="AlphaFoldDB" id="X7EGL7"/>
<keyword evidence="5" id="KW-0349">Heme</keyword>
<evidence type="ECO:0000256" key="1">
    <source>
        <dbReference type="ARBA" id="ARBA00001970"/>
    </source>
</evidence>
<keyword evidence="8" id="KW-0249">Electron transport</keyword>
<name>X7EGL7_9RHOB</name>
<feature type="domain" description="Cytochrome b561 bacterial/Ni-hydrogenase" evidence="14">
    <location>
        <begin position="12"/>
        <end position="182"/>
    </location>
</feature>
<evidence type="ECO:0000256" key="6">
    <source>
        <dbReference type="ARBA" id="ARBA00022692"/>
    </source>
</evidence>
<feature type="transmembrane region" description="Helical" evidence="13">
    <location>
        <begin position="50"/>
        <end position="71"/>
    </location>
</feature>
<sequence>MATTTARMREGYGRVARLFHWVVAVIVLMMVPAGLIMVQEGLPRPLQNTLFLFHKNVGVILFMLVVLRLIWRWSHPAPPLPADLPGWQVRAAALSHGALYAILLAMPVLGYVRVRAGDFPIEWLDAMGAPMLVPVSKPLAEAASRLHEIGGFVAIGLIALHLGAAIHHAVVRRDGVLGRIWPPV</sequence>
<keyword evidence="10" id="KW-0408">Iron</keyword>
<dbReference type="PANTHER" id="PTHR30529:SF1">
    <property type="entry name" value="CYTOCHROME B561 HOMOLOG 2"/>
    <property type="match status" value="1"/>
</dbReference>
<dbReference type="InterPro" id="IPR016174">
    <property type="entry name" value="Di-haem_cyt_TM"/>
</dbReference>
<evidence type="ECO:0000313" key="15">
    <source>
        <dbReference type="EMBL" id="ETX14356.1"/>
    </source>
</evidence>
<evidence type="ECO:0000313" key="16">
    <source>
        <dbReference type="Proteomes" id="UP000022447"/>
    </source>
</evidence>
<dbReference type="GO" id="GO:0046872">
    <property type="term" value="F:metal ion binding"/>
    <property type="evidence" value="ECO:0007669"/>
    <property type="project" value="UniProtKB-KW"/>
</dbReference>
<dbReference type="SUPFAM" id="SSF81342">
    <property type="entry name" value="Transmembrane di-heme cytochromes"/>
    <property type="match status" value="1"/>
</dbReference>
<dbReference type="GO" id="GO:0005886">
    <property type="term" value="C:plasma membrane"/>
    <property type="evidence" value="ECO:0007669"/>
    <property type="project" value="UniProtKB-SubCell"/>
</dbReference>
<organism evidence="15 16">
    <name type="scientific">Roseivivax halodurans JCM 10272</name>
    <dbReference type="NCBI Taxonomy" id="1449350"/>
    <lineage>
        <taxon>Bacteria</taxon>
        <taxon>Pseudomonadati</taxon>
        <taxon>Pseudomonadota</taxon>
        <taxon>Alphaproteobacteria</taxon>
        <taxon>Rhodobacterales</taxon>
        <taxon>Roseobacteraceae</taxon>
        <taxon>Roseivivax</taxon>
    </lineage>
</organism>
<dbReference type="Proteomes" id="UP000022447">
    <property type="component" value="Unassembled WGS sequence"/>
</dbReference>
<evidence type="ECO:0000256" key="13">
    <source>
        <dbReference type="SAM" id="Phobius"/>
    </source>
</evidence>
<keyword evidence="3" id="KW-0813">Transport</keyword>
<keyword evidence="16" id="KW-1185">Reference proteome</keyword>
<dbReference type="RefSeq" id="WP_244430346.1">
    <property type="nucleotide sequence ID" value="NZ_JALZ01000011.1"/>
</dbReference>
<dbReference type="STRING" id="1449350.OCH239_03425"/>
<evidence type="ECO:0000256" key="4">
    <source>
        <dbReference type="ARBA" id="ARBA00022475"/>
    </source>
</evidence>
<comment type="similarity">
    <text evidence="12">Belongs to the cytochrome b561 family.</text>
</comment>
<gene>
    <name evidence="15" type="ORF">OCH239_03425</name>
</gene>
<dbReference type="GO" id="GO:0020037">
    <property type="term" value="F:heme binding"/>
    <property type="evidence" value="ECO:0007669"/>
    <property type="project" value="TreeGrafter"/>
</dbReference>
<comment type="subcellular location">
    <subcellularLocation>
        <location evidence="2">Cell membrane</location>
        <topology evidence="2">Multi-pass membrane protein</topology>
    </subcellularLocation>
</comment>
<evidence type="ECO:0000256" key="11">
    <source>
        <dbReference type="ARBA" id="ARBA00023136"/>
    </source>
</evidence>
<dbReference type="Gene3D" id="1.20.950.20">
    <property type="entry name" value="Transmembrane di-heme cytochromes, Chain C"/>
    <property type="match status" value="1"/>
</dbReference>
<evidence type="ECO:0000256" key="3">
    <source>
        <dbReference type="ARBA" id="ARBA00022448"/>
    </source>
</evidence>
<evidence type="ECO:0000259" key="14">
    <source>
        <dbReference type="Pfam" id="PF01292"/>
    </source>
</evidence>
<keyword evidence="6 13" id="KW-0812">Transmembrane</keyword>
<comment type="caution">
    <text evidence="15">The sequence shown here is derived from an EMBL/GenBank/DDBJ whole genome shotgun (WGS) entry which is preliminary data.</text>
</comment>
<protein>
    <submittedName>
        <fullName evidence="15">Cytochrome B561</fullName>
    </submittedName>
</protein>
<feature type="transmembrane region" description="Helical" evidence="13">
    <location>
        <begin position="18"/>
        <end position="38"/>
    </location>
</feature>
<evidence type="ECO:0000256" key="12">
    <source>
        <dbReference type="ARBA" id="ARBA00037975"/>
    </source>
</evidence>
<accession>X7EGL7</accession>
<keyword evidence="11 13" id="KW-0472">Membrane</keyword>
<keyword evidence="4" id="KW-1003">Cell membrane</keyword>
<evidence type="ECO:0000256" key="9">
    <source>
        <dbReference type="ARBA" id="ARBA00022989"/>
    </source>
</evidence>
<evidence type="ECO:0000256" key="10">
    <source>
        <dbReference type="ARBA" id="ARBA00023004"/>
    </source>
</evidence>
<dbReference type="eggNOG" id="COG3038">
    <property type="taxonomic scope" value="Bacteria"/>
</dbReference>
<evidence type="ECO:0000256" key="8">
    <source>
        <dbReference type="ARBA" id="ARBA00022982"/>
    </source>
</evidence>
<dbReference type="GO" id="GO:0009055">
    <property type="term" value="F:electron transfer activity"/>
    <property type="evidence" value="ECO:0007669"/>
    <property type="project" value="InterPro"/>
</dbReference>
<proteinExistence type="inferred from homology"/>
<feature type="transmembrane region" description="Helical" evidence="13">
    <location>
        <begin position="91"/>
        <end position="112"/>
    </location>
</feature>
<keyword evidence="9 13" id="KW-1133">Transmembrane helix</keyword>
<evidence type="ECO:0000256" key="7">
    <source>
        <dbReference type="ARBA" id="ARBA00022723"/>
    </source>
</evidence>
<reference evidence="15 16" key="1">
    <citation type="submission" date="2014-01" db="EMBL/GenBank/DDBJ databases">
        <title>Roseivivax halodurans JCM 10272 Genome Sequencing.</title>
        <authorList>
            <person name="Lai Q."/>
            <person name="Li G."/>
            <person name="Shao Z."/>
        </authorList>
    </citation>
    <scope>NUCLEOTIDE SEQUENCE [LARGE SCALE GENOMIC DNA]</scope>
    <source>
        <strain evidence="15 16">JCM 10272</strain>
    </source>
</reference>
<dbReference type="InterPro" id="IPR052168">
    <property type="entry name" value="Cytochrome_b561_oxidase"/>
</dbReference>
<evidence type="ECO:0000256" key="2">
    <source>
        <dbReference type="ARBA" id="ARBA00004651"/>
    </source>
</evidence>
<dbReference type="GO" id="GO:0022904">
    <property type="term" value="P:respiratory electron transport chain"/>
    <property type="evidence" value="ECO:0007669"/>
    <property type="project" value="InterPro"/>
</dbReference>
<dbReference type="EMBL" id="JALZ01000011">
    <property type="protein sequence ID" value="ETX14356.1"/>
    <property type="molecule type" value="Genomic_DNA"/>
</dbReference>
<dbReference type="InterPro" id="IPR011577">
    <property type="entry name" value="Cyt_b561_bac/Ni-Hgenase"/>
</dbReference>
<comment type="cofactor">
    <cofactor evidence="1">
        <name>heme b</name>
        <dbReference type="ChEBI" id="CHEBI:60344"/>
    </cofactor>
</comment>
<evidence type="ECO:0000256" key="5">
    <source>
        <dbReference type="ARBA" id="ARBA00022617"/>
    </source>
</evidence>